<gene>
    <name evidence="1" type="ORF">PBRASI_LOCUS6808</name>
</gene>
<accession>A0A9N9BXT6</accession>
<evidence type="ECO:0000313" key="2">
    <source>
        <dbReference type="Proteomes" id="UP000789739"/>
    </source>
</evidence>
<name>A0A9N9BXT6_9GLOM</name>
<feature type="non-terminal residue" evidence="1">
    <location>
        <position position="114"/>
    </location>
</feature>
<keyword evidence="2" id="KW-1185">Reference proteome</keyword>
<evidence type="ECO:0000313" key="1">
    <source>
        <dbReference type="EMBL" id="CAG8584704.1"/>
    </source>
</evidence>
<dbReference type="Proteomes" id="UP000789739">
    <property type="component" value="Unassembled WGS sequence"/>
</dbReference>
<proteinExistence type="predicted"/>
<dbReference type="AlphaFoldDB" id="A0A9N9BXT6"/>
<sequence>FDIIDRLPSMSVVGDRLNCEVEVFIDENDLFQQNEKPSKYACEINVSADELGFPQDLLSLYLLGYTNDWQDSMSMTALRISGIAEATEIMLASHFRDYLVSVITKKDKKVASED</sequence>
<organism evidence="1 2">
    <name type="scientific">Paraglomus brasilianum</name>
    <dbReference type="NCBI Taxonomy" id="144538"/>
    <lineage>
        <taxon>Eukaryota</taxon>
        <taxon>Fungi</taxon>
        <taxon>Fungi incertae sedis</taxon>
        <taxon>Mucoromycota</taxon>
        <taxon>Glomeromycotina</taxon>
        <taxon>Glomeromycetes</taxon>
        <taxon>Paraglomerales</taxon>
        <taxon>Paraglomeraceae</taxon>
        <taxon>Paraglomus</taxon>
    </lineage>
</organism>
<reference evidence="1" key="1">
    <citation type="submission" date="2021-06" db="EMBL/GenBank/DDBJ databases">
        <authorList>
            <person name="Kallberg Y."/>
            <person name="Tangrot J."/>
            <person name="Rosling A."/>
        </authorList>
    </citation>
    <scope>NUCLEOTIDE SEQUENCE</scope>
    <source>
        <strain evidence="1">BR232B</strain>
    </source>
</reference>
<protein>
    <submittedName>
        <fullName evidence="1">7440_t:CDS:1</fullName>
    </submittedName>
</protein>
<comment type="caution">
    <text evidence="1">The sequence shown here is derived from an EMBL/GenBank/DDBJ whole genome shotgun (WGS) entry which is preliminary data.</text>
</comment>
<dbReference type="EMBL" id="CAJVPI010000953">
    <property type="protein sequence ID" value="CAG8584704.1"/>
    <property type="molecule type" value="Genomic_DNA"/>
</dbReference>